<dbReference type="EMBL" id="BGPR01001822">
    <property type="protein sequence ID" value="GBM62533.1"/>
    <property type="molecule type" value="Genomic_DNA"/>
</dbReference>
<organism evidence="1 2">
    <name type="scientific">Araneus ventricosus</name>
    <name type="common">Orbweaver spider</name>
    <name type="synonym">Epeira ventricosa</name>
    <dbReference type="NCBI Taxonomy" id="182803"/>
    <lineage>
        <taxon>Eukaryota</taxon>
        <taxon>Metazoa</taxon>
        <taxon>Ecdysozoa</taxon>
        <taxon>Arthropoda</taxon>
        <taxon>Chelicerata</taxon>
        <taxon>Arachnida</taxon>
        <taxon>Araneae</taxon>
        <taxon>Araneomorphae</taxon>
        <taxon>Entelegynae</taxon>
        <taxon>Araneoidea</taxon>
        <taxon>Araneidae</taxon>
        <taxon>Araneus</taxon>
    </lineage>
</organism>
<sequence length="151" mass="16244">MCIGYETDRHESARVQGTHRLQKPEHFPNRSTRIGVCARNVSSAKVDYFQTGLQKSHESEVDRLKSACVQAPVGLHVSLGLPAAAYVGEAQWQFSTADRFFVGAGTCASSNCSLYTTNGMLPTGFKPVDTNPCVCKEPYTAGSHPHTGGAP</sequence>
<keyword evidence="2" id="KW-1185">Reference proteome</keyword>
<dbReference type="Proteomes" id="UP000499080">
    <property type="component" value="Unassembled WGS sequence"/>
</dbReference>
<evidence type="ECO:0000313" key="1">
    <source>
        <dbReference type="EMBL" id="GBM62533.1"/>
    </source>
</evidence>
<proteinExistence type="predicted"/>
<gene>
    <name evidence="1" type="ORF">AVEN_157726_1</name>
</gene>
<accession>A0A4Y2HB69</accession>
<dbReference type="AlphaFoldDB" id="A0A4Y2HB69"/>
<protein>
    <submittedName>
        <fullName evidence="1">Uncharacterized protein</fullName>
    </submittedName>
</protein>
<reference evidence="1 2" key="1">
    <citation type="journal article" date="2019" name="Sci. Rep.">
        <title>Orb-weaving spider Araneus ventricosus genome elucidates the spidroin gene catalogue.</title>
        <authorList>
            <person name="Kono N."/>
            <person name="Nakamura H."/>
            <person name="Ohtoshi R."/>
            <person name="Moran D.A.P."/>
            <person name="Shinohara A."/>
            <person name="Yoshida Y."/>
            <person name="Fujiwara M."/>
            <person name="Mori M."/>
            <person name="Tomita M."/>
            <person name="Arakawa K."/>
        </authorList>
    </citation>
    <scope>NUCLEOTIDE SEQUENCE [LARGE SCALE GENOMIC DNA]</scope>
</reference>
<evidence type="ECO:0000313" key="2">
    <source>
        <dbReference type="Proteomes" id="UP000499080"/>
    </source>
</evidence>
<comment type="caution">
    <text evidence="1">The sequence shown here is derived from an EMBL/GenBank/DDBJ whole genome shotgun (WGS) entry which is preliminary data.</text>
</comment>
<name>A0A4Y2HB69_ARAVE</name>